<proteinExistence type="predicted"/>
<dbReference type="Proteomes" id="UP000789405">
    <property type="component" value="Unassembled WGS sequence"/>
</dbReference>
<dbReference type="Pfam" id="PF01926">
    <property type="entry name" value="MMR_HSR1"/>
    <property type="match status" value="1"/>
</dbReference>
<name>A0A9N9JYN0_9GLOM</name>
<comment type="caution">
    <text evidence="2">The sequence shown here is derived from an EMBL/GenBank/DDBJ whole genome shotgun (WGS) entry which is preliminary data.</text>
</comment>
<feature type="non-terminal residue" evidence="2">
    <location>
        <position position="286"/>
    </location>
</feature>
<reference evidence="2" key="1">
    <citation type="submission" date="2021-06" db="EMBL/GenBank/DDBJ databases">
        <authorList>
            <person name="Kallberg Y."/>
            <person name="Tangrot J."/>
            <person name="Rosling A."/>
        </authorList>
    </citation>
    <scope>NUCLEOTIDE SEQUENCE</scope>
    <source>
        <strain evidence="2">MA453B</strain>
    </source>
</reference>
<evidence type="ECO:0000259" key="1">
    <source>
        <dbReference type="Pfam" id="PF01926"/>
    </source>
</evidence>
<evidence type="ECO:0000313" key="3">
    <source>
        <dbReference type="Proteomes" id="UP000789405"/>
    </source>
</evidence>
<dbReference type="AlphaFoldDB" id="A0A9N9JYN0"/>
<evidence type="ECO:0000313" key="2">
    <source>
        <dbReference type="EMBL" id="CAG8803470.1"/>
    </source>
</evidence>
<dbReference type="InterPro" id="IPR006073">
    <property type="entry name" value="GTP-bd"/>
</dbReference>
<organism evidence="2 3">
    <name type="scientific">Dentiscutata erythropus</name>
    <dbReference type="NCBI Taxonomy" id="1348616"/>
    <lineage>
        <taxon>Eukaryota</taxon>
        <taxon>Fungi</taxon>
        <taxon>Fungi incertae sedis</taxon>
        <taxon>Mucoromycota</taxon>
        <taxon>Glomeromycotina</taxon>
        <taxon>Glomeromycetes</taxon>
        <taxon>Diversisporales</taxon>
        <taxon>Gigasporaceae</taxon>
        <taxon>Dentiscutata</taxon>
    </lineage>
</organism>
<dbReference type="EMBL" id="CAJVPY010037960">
    <property type="protein sequence ID" value="CAG8803470.1"/>
    <property type="molecule type" value="Genomic_DNA"/>
</dbReference>
<accession>A0A9N9JYN0</accession>
<sequence>MEIMSKLVNVVLFGLTGSGKSTVANMLYNGDIKNENTFKIDDTVEGVTNQISYVNNGKFGVFDMMGVDEGSPRTNVTIRRIREYFSQLDISLNYICYVHKKGRINENDCEKFKEFEDTFKDGKKNIIIIITHCDQKWINDKNLKAIKGKFGNYPVIGVDFPYDNMDEEEREKRVQSLSHLQNNFKSLNYKGISTEVLNSSDVLEEQIENVVGFVPIVNVPYQILSSGIYYMKGKPKFSKKRLDKAAVNALLHIAVPAATVGMVEVGVGVVTTGAAIASAMNPSSFI</sequence>
<keyword evidence="3" id="KW-1185">Reference proteome</keyword>
<dbReference type="Gene3D" id="3.40.50.300">
    <property type="entry name" value="P-loop containing nucleotide triphosphate hydrolases"/>
    <property type="match status" value="1"/>
</dbReference>
<dbReference type="SUPFAM" id="SSF52540">
    <property type="entry name" value="P-loop containing nucleoside triphosphate hydrolases"/>
    <property type="match status" value="1"/>
</dbReference>
<feature type="domain" description="G" evidence="1">
    <location>
        <begin position="9"/>
        <end position="131"/>
    </location>
</feature>
<dbReference type="GO" id="GO:0005525">
    <property type="term" value="F:GTP binding"/>
    <property type="evidence" value="ECO:0007669"/>
    <property type="project" value="InterPro"/>
</dbReference>
<gene>
    <name evidence="2" type="ORF">DERYTH_LOCUS23892</name>
</gene>
<dbReference type="InterPro" id="IPR027417">
    <property type="entry name" value="P-loop_NTPase"/>
</dbReference>
<protein>
    <submittedName>
        <fullName evidence="2">11712_t:CDS:1</fullName>
    </submittedName>
</protein>
<dbReference type="OrthoDB" id="8954335at2759"/>